<comment type="caution">
    <text evidence="3">The sequence shown here is derived from an EMBL/GenBank/DDBJ whole genome shotgun (WGS) entry which is preliminary data.</text>
</comment>
<dbReference type="OrthoDB" id="9804491at2"/>
<evidence type="ECO:0000259" key="2">
    <source>
        <dbReference type="PROSITE" id="PS50943"/>
    </source>
</evidence>
<dbReference type="CDD" id="cd00093">
    <property type="entry name" value="HTH_XRE"/>
    <property type="match status" value="1"/>
</dbReference>
<sequence>MDNVSDFDGLLSKRIRSIRERLGYSQQRLAELLGISRVTVSQMEAGKRKLSASDLKRLSDILETPADYLLNPDKEPEVVIQGVRESEEPVQSMRVSVPQEKVDKFKEVLLYILNKVGAKPNVGRTVVYKLLYFMDFDYYEQYEEQLIGARYQKNQYGPTPMEFTKIVQRMEQDGDLTEVKNKYFERFQTKYLARRAPDLSVLSGRELQVIEDVLCQLSDKNGTEISAYSHGDVPWLATEDGQVIDYDLAFYRTPPYSRRQYTEDV</sequence>
<dbReference type="GO" id="GO:0005829">
    <property type="term" value="C:cytosol"/>
    <property type="evidence" value="ECO:0007669"/>
    <property type="project" value="TreeGrafter"/>
</dbReference>
<evidence type="ECO:0000256" key="1">
    <source>
        <dbReference type="ARBA" id="ARBA00023125"/>
    </source>
</evidence>
<keyword evidence="1" id="KW-0238">DNA-binding</keyword>
<evidence type="ECO:0000313" key="3">
    <source>
        <dbReference type="EMBL" id="RIE07766.1"/>
    </source>
</evidence>
<reference evidence="3 4" key="1">
    <citation type="submission" date="2018-09" db="EMBL/GenBank/DDBJ databases">
        <title>Discovery and Ecogenomic Context for Candidatus Cryosericales, a Global Caldiserica Order Active in Thawing Permafrost.</title>
        <authorList>
            <person name="Martinez M.A."/>
            <person name="Woodcroft B.J."/>
            <person name="Ignacio Espinoza J.C."/>
            <person name="Zayed A."/>
            <person name="Singleton C.M."/>
            <person name="Boyd J."/>
            <person name="Li Y.-F."/>
            <person name="Purvine S."/>
            <person name="Maughan H."/>
            <person name="Hodgkins S.B."/>
            <person name="Anderson D."/>
            <person name="Sederholm M."/>
            <person name="Temperton B."/>
            <person name="Saleska S.R."/>
            <person name="Tyson G.W."/>
            <person name="Rich V.I."/>
        </authorList>
    </citation>
    <scope>NUCLEOTIDE SEQUENCE [LARGE SCALE GENOMIC DNA]</scope>
    <source>
        <strain evidence="3 4">SMC5</strain>
    </source>
</reference>
<dbReference type="InterPro" id="IPR001387">
    <property type="entry name" value="Cro/C1-type_HTH"/>
</dbReference>
<proteinExistence type="predicted"/>
<dbReference type="InterPro" id="IPR010982">
    <property type="entry name" value="Lambda_DNA-bd_dom_sf"/>
</dbReference>
<gene>
    <name evidence="3" type="ORF">SMC5_09000</name>
</gene>
<evidence type="ECO:0000313" key="4">
    <source>
        <dbReference type="Proteomes" id="UP000266489"/>
    </source>
</evidence>
<dbReference type="Pfam" id="PF13274">
    <property type="entry name" value="SocA_Panacea"/>
    <property type="match status" value="1"/>
</dbReference>
<protein>
    <submittedName>
        <fullName evidence="3">DUF4065 domain-containing protein</fullName>
    </submittedName>
</protein>
<dbReference type="Proteomes" id="UP000266489">
    <property type="component" value="Unassembled WGS sequence"/>
</dbReference>
<organism evidence="3 4">
    <name type="scientific">Candidatus Cryosericum odellii</name>
    <dbReference type="NCBI Taxonomy" id="2290917"/>
    <lineage>
        <taxon>Bacteria</taxon>
        <taxon>Pseudomonadati</taxon>
        <taxon>Caldisericota/Cryosericota group</taxon>
        <taxon>Candidatus Cryosericota</taxon>
        <taxon>Candidatus Cryosericia</taxon>
        <taxon>Candidatus Cryosericales</taxon>
        <taxon>Candidatus Cryosericaceae</taxon>
        <taxon>Candidatus Cryosericum</taxon>
    </lineage>
</organism>
<feature type="domain" description="HTH cro/C1-type" evidence="2">
    <location>
        <begin position="15"/>
        <end position="69"/>
    </location>
</feature>
<dbReference type="PANTHER" id="PTHR46797">
    <property type="entry name" value="HTH-TYPE TRANSCRIPTIONAL REGULATOR"/>
    <property type="match status" value="1"/>
</dbReference>
<dbReference type="Gene3D" id="1.10.260.40">
    <property type="entry name" value="lambda repressor-like DNA-binding domains"/>
    <property type="match status" value="1"/>
</dbReference>
<dbReference type="EMBL" id="QXIU01000219">
    <property type="protein sequence ID" value="RIE07766.1"/>
    <property type="molecule type" value="Genomic_DNA"/>
</dbReference>
<accession>A0A398CWM2</accession>
<dbReference type="RefSeq" id="WP_119120440.1">
    <property type="nucleotide sequence ID" value="NZ_QXIU01000219.1"/>
</dbReference>
<dbReference type="AlphaFoldDB" id="A0A398CWM2"/>
<dbReference type="Pfam" id="PF01381">
    <property type="entry name" value="HTH_3"/>
    <property type="match status" value="1"/>
</dbReference>
<name>A0A398CWM2_9BACT</name>
<dbReference type="GO" id="GO:0003677">
    <property type="term" value="F:DNA binding"/>
    <property type="evidence" value="ECO:0007669"/>
    <property type="project" value="UniProtKB-KW"/>
</dbReference>
<dbReference type="PANTHER" id="PTHR46797:SF1">
    <property type="entry name" value="METHYLPHOSPHONATE SYNTHASE"/>
    <property type="match status" value="1"/>
</dbReference>
<dbReference type="PROSITE" id="PS50943">
    <property type="entry name" value="HTH_CROC1"/>
    <property type="match status" value="1"/>
</dbReference>
<dbReference type="InterPro" id="IPR050807">
    <property type="entry name" value="TransReg_Diox_bact_type"/>
</dbReference>
<dbReference type="InterPro" id="IPR025272">
    <property type="entry name" value="SocA_Panacea"/>
</dbReference>
<dbReference type="GO" id="GO:0003700">
    <property type="term" value="F:DNA-binding transcription factor activity"/>
    <property type="evidence" value="ECO:0007669"/>
    <property type="project" value="TreeGrafter"/>
</dbReference>
<dbReference type="SMART" id="SM00530">
    <property type="entry name" value="HTH_XRE"/>
    <property type="match status" value="1"/>
</dbReference>
<dbReference type="SUPFAM" id="SSF47413">
    <property type="entry name" value="lambda repressor-like DNA-binding domains"/>
    <property type="match status" value="1"/>
</dbReference>